<evidence type="ECO:0000256" key="4">
    <source>
        <dbReference type="ARBA" id="ARBA00022574"/>
    </source>
</evidence>
<dbReference type="Pfam" id="PF08145">
    <property type="entry name" value="BOP1NT"/>
    <property type="match status" value="1"/>
</dbReference>
<proteinExistence type="predicted"/>
<name>A0A7T8KD00_CALRO</name>
<dbReference type="GO" id="GO:0000463">
    <property type="term" value="P:maturation of LSU-rRNA from tricistronic rRNA transcript (SSU-rRNA, 5.8S rRNA, LSU-rRNA)"/>
    <property type="evidence" value="ECO:0007669"/>
    <property type="project" value="TreeGrafter"/>
</dbReference>
<evidence type="ECO:0000256" key="3">
    <source>
        <dbReference type="ARBA" id="ARBA00022552"/>
    </source>
</evidence>
<reference evidence="10" key="1">
    <citation type="submission" date="2021-01" db="EMBL/GenBank/DDBJ databases">
        <title>Caligus Genome Assembly.</title>
        <authorList>
            <person name="Gallardo-Escarate C."/>
        </authorList>
    </citation>
    <scope>NUCLEOTIDE SEQUENCE [LARGE SCALE GENOMIC DNA]</scope>
</reference>
<dbReference type="AlphaFoldDB" id="A0A7T8KD00"/>
<gene>
    <name evidence="9" type="ORF">FKW44_006183</name>
</gene>
<dbReference type="GO" id="GO:0030687">
    <property type="term" value="C:preribosome, large subunit precursor"/>
    <property type="evidence" value="ECO:0007669"/>
    <property type="project" value="TreeGrafter"/>
</dbReference>
<accession>A0A7T8KD00</accession>
<dbReference type="GO" id="GO:0070545">
    <property type="term" value="C:PeBoW complex"/>
    <property type="evidence" value="ECO:0007669"/>
    <property type="project" value="TreeGrafter"/>
</dbReference>
<evidence type="ECO:0000256" key="1">
    <source>
        <dbReference type="ARBA" id="ARBA00004604"/>
    </source>
</evidence>
<evidence type="ECO:0000259" key="8">
    <source>
        <dbReference type="SMART" id="SM01035"/>
    </source>
</evidence>
<evidence type="ECO:0000313" key="9">
    <source>
        <dbReference type="EMBL" id="QQP53642.1"/>
    </source>
</evidence>
<keyword evidence="5" id="KW-0677">Repeat</keyword>
<evidence type="ECO:0000256" key="7">
    <source>
        <dbReference type="SAM" id="MobiDB-lite"/>
    </source>
</evidence>
<dbReference type="EMBL" id="CP045893">
    <property type="protein sequence ID" value="QQP53642.1"/>
    <property type="molecule type" value="Genomic_DNA"/>
</dbReference>
<dbReference type="PANTHER" id="PTHR17605">
    <property type="entry name" value="RIBOSOME BIOGENESIS PROTEIN BOP1 BLOCK OF PROLIFERATION 1 PROTEIN"/>
    <property type="match status" value="1"/>
</dbReference>
<dbReference type="GO" id="GO:0043021">
    <property type="term" value="F:ribonucleoprotein complex binding"/>
    <property type="evidence" value="ECO:0007669"/>
    <property type="project" value="TreeGrafter"/>
</dbReference>
<keyword evidence="6" id="KW-0539">Nucleus</keyword>
<keyword evidence="3" id="KW-0698">rRNA processing</keyword>
<evidence type="ECO:0000256" key="6">
    <source>
        <dbReference type="ARBA" id="ARBA00023242"/>
    </source>
</evidence>
<dbReference type="Proteomes" id="UP000595437">
    <property type="component" value="Chromosome 4"/>
</dbReference>
<feature type="domain" description="BOP1 N-terminal" evidence="8">
    <location>
        <begin position="6"/>
        <end position="145"/>
    </location>
</feature>
<feature type="region of interest" description="Disordered" evidence="7">
    <location>
        <begin position="1"/>
        <end position="25"/>
    </location>
</feature>
<dbReference type="InterPro" id="IPR012953">
    <property type="entry name" value="BOP1_N_dom"/>
</dbReference>
<sequence>MCCSRAQGGLRTLQPRKAPRGTNGAFHKMGWMKTKAQKEKEAKEAKIREKNRYYMLWKSDDVPEGKGRDIIPAPKMKLPGHAESYNPPPEYLFTENEKVQWKTQEEEPYKRKHNFIPQKYKSLREVPAYKKLCYGAIRALHGSPPCSSGEKNAPYHSA</sequence>
<protein>
    <submittedName>
        <fullName evidence="9">Ribosome biogenesis protein BOP1 -like protein</fullName>
    </submittedName>
</protein>
<keyword evidence="4" id="KW-0853">WD repeat</keyword>
<dbReference type="OrthoDB" id="5571054at2759"/>
<keyword evidence="2" id="KW-0690">Ribosome biogenesis</keyword>
<keyword evidence="10" id="KW-1185">Reference proteome</keyword>
<dbReference type="InterPro" id="IPR028598">
    <property type="entry name" value="BOP1/Erb1"/>
</dbReference>
<feature type="region of interest" description="Disordered" evidence="7">
    <location>
        <begin position="65"/>
        <end position="89"/>
    </location>
</feature>
<evidence type="ECO:0000313" key="10">
    <source>
        <dbReference type="Proteomes" id="UP000595437"/>
    </source>
</evidence>
<dbReference type="SMART" id="SM01035">
    <property type="entry name" value="BOP1NT"/>
    <property type="match status" value="1"/>
</dbReference>
<comment type="subcellular location">
    <subcellularLocation>
        <location evidence="1">Nucleus</location>
        <location evidence="1">Nucleolus</location>
    </subcellularLocation>
</comment>
<dbReference type="PANTHER" id="PTHR17605:SF0">
    <property type="entry name" value="RIBOSOME BIOGENESIS PROTEIN BOP1"/>
    <property type="match status" value="1"/>
</dbReference>
<organism evidence="9 10">
    <name type="scientific">Caligus rogercresseyi</name>
    <name type="common">Sea louse</name>
    <dbReference type="NCBI Taxonomy" id="217165"/>
    <lineage>
        <taxon>Eukaryota</taxon>
        <taxon>Metazoa</taxon>
        <taxon>Ecdysozoa</taxon>
        <taxon>Arthropoda</taxon>
        <taxon>Crustacea</taxon>
        <taxon>Multicrustacea</taxon>
        <taxon>Hexanauplia</taxon>
        <taxon>Copepoda</taxon>
        <taxon>Siphonostomatoida</taxon>
        <taxon>Caligidae</taxon>
        <taxon>Caligus</taxon>
    </lineage>
</organism>
<evidence type="ECO:0000256" key="5">
    <source>
        <dbReference type="ARBA" id="ARBA00022737"/>
    </source>
</evidence>
<evidence type="ECO:0000256" key="2">
    <source>
        <dbReference type="ARBA" id="ARBA00022517"/>
    </source>
</evidence>